<organism evidence="1 2">
    <name type="scientific">Glonium stellatum</name>
    <dbReference type="NCBI Taxonomy" id="574774"/>
    <lineage>
        <taxon>Eukaryota</taxon>
        <taxon>Fungi</taxon>
        <taxon>Dikarya</taxon>
        <taxon>Ascomycota</taxon>
        <taxon>Pezizomycotina</taxon>
        <taxon>Dothideomycetes</taxon>
        <taxon>Pleosporomycetidae</taxon>
        <taxon>Gloniales</taxon>
        <taxon>Gloniaceae</taxon>
        <taxon>Glonium</taxon>
    </lineage>
</organism>
<reference evidence="1 2" key="1">
    <citation type="journal article" date="2016" name="Nat. Commun.">
        <title>Ectomycorrhizal ecology is imprinted in the genome of the dominant symbiotic fungus Cenococcum geophilum.</title>
        <authorList>
            <consortium name="DOE Joint Genome Institute"/>
            <person name="Peter M."/>
            <person name="Kohler A."/>
            <person name="Ohm R.A."/>
            <person name="Kuo A."/>
            <person name="Krutzmann J."/>
            <person name="Morin E."/>
            <person name="Arend M."/>
            <person name="Barry K.W."/>
            <person name="Binder M."/>
            <person name="Choi C."/>
            <person name="Clum A."/>
            <person name="Copeland A."/>
            <person name="Grisel N."/>
            <person name="Haridas S."/>
            <person name="Kipfer T."/>
            <person name="LaButti K."/>
            <person name="Lindquist E."/>
            <person name="Lipzen A."/>
            <person name="Maire R."/>
            <person name="Meier B."/>
            <person name="Mihaltcheva S."/>
            <person name="Molinier V."/>
            <person name="Murat C."/>
            <person name="Poggeler S."/>
            <person name="Quandt C.A."/>
            <person name="Sperisen C."/>
            <person name="Tritt A."/>
            <person name="Tisserant E."/>
            <person name="Crous P.W."/>
            <person name="Henrissat B."/>
            <person name="Nehls U."/>
            <person name="Egli S."/>
            <person name="Spatafora J.W."/>
            <person name="Grigoriev I.V."/>
            <person name="Martin F.M."/>
        </authorList>
    </citation>
    <scope>NUCLEOTIDE SEQUENCE [LARGE SCALE GENOMIC DNA]</scope>
    <source>
        <strain evidence="1 2">CBS 207.34</strain>
    </source>
</reference>
<evidence type="ECO:0000313" key="2">
    <source>
        <dbReference type="Proteomes" id="UP000250140"/>
    </source>
</evidence>
<dbReference type="Proteomes" id="UP000250140">
    <property type="component" value="Unassembled WGS sequence"/>
</dbReference>
<proteinExistence type="predicted"/>
<dbReference type="EMBL" id="KV749171">
    <property type="protein sequence ID" value="OCL10762.1"/>
    <property type="molecule type" value="Genomic_DNA"/>
</dbReference>
<gene>
    <name evidence="1" type="ORF">AOQ84DRAFT_209034</name>
</gene>
<protein>
    <submittedName>
        <fullName evidence="1">Uncharacterized protein</fullName>
    </submittedName>
</protein>
<name>A0A8E2F561_9PEZI</name>
<sequence length="133" mass="14561">MHLCSKHGRFAPHYASNSICTPFGGCSCCCTLEPRKKCSLRRTPTGSQVSAGSLEGCDRVSITLHDKYFNTLGSSYIRDILRHTGEKSSILTGTARRCCGGIDALPIRRCDHNVQLQIRIVKPCATRAMFPSA</sequence>
<dbReference type="AlphaFoldDB" id="A0A8E2F561"/>
<evidence type="ECO:0000313" key="1">
    <source>
        <dbReference type="EMBL" id="OCL10762.1"/>
    </source>
</evidence>
<accession>A0A8E2F561</accession>
<dbReference type="PROSITE" id="PS51257">
    <property type="entry name" value="PROKAR_LIPOPROTEIN"/>
    <property type="match status" value="1"/>
</dbReference>
<keyword evidence="2" id="KW-1185">Reference proteome</keyword>